<feature type="transmembrane region" description="Helical" evidence="6">
    <location>
        <begin position="146"/>
        <end position="171"/>
    </location>
</feature>
<accession>A0A841JYF6</accession>
<reference evidence="8 9" key="1">
    <citation type="submission" date="2020-08" db="EMBL/GenBank/DDBJ databases">
        <title>Genomic Encyclopedia of Type Strains, Phase IV (KMG-IV): sequencing the most valuable type-strain genomes for metagenomic binning, comparative biology and taxonomic classification.</title>
        <authorList>
            <person name="Goeker M."/>
        </authorList>
    </citation>
    <scope>NUCLEOTIDE SEQUENCE [LARGE SCALE GENOMIC DNA]</scope>
    <source>
        <strain evidence="8 9">DSM 103733</strain>
    </source>
</reference>
<evidence type="ECO:0000256" key="3">
    <source>
        <dbReference type="ARBA" id="ARBA00022692"/>
    </source>
</evidence>
<gene>
    <name evidence="8" type="ORF">HNQ77_004354</name>
</gene>
<dbReference type="AlphaFoldDB" id="A0A841JYF6"/>
<dbReference type="PANTHER" id="PTHR34820:SF4">
    <property type="entry name" value="INNER MEMBRANE PROTEIN YEBZ"/>
    <property type="match status" value="1"/>
</dbReference>
<feature type="domain" description="Copper resistance protein D" evidence="7">
    <location>
        <begin position="184"/>
        <end position="283"/>
    </location>
</feature>
<feature type="transmembrane region" description="Helical" evidence="6">
    <location>
        <begin position="223"/>
        <end position="247"/>
    </location>
</feature>
<protein>
    <submittedName>
        <fullName evidence="8">Putative copper resistance protein D</fullName>
    </submittedName>
</protein>
<feature type="transmembrane region" description="Helical" evidence="6">
    <location>
        <begin position="268"/>
        <end position="285"/>
    </location>
</feature>
<organism evidence="8 9">
    <name type="scientific">Silvibacterium bohemicum</name>
    <dbReference type="NCBI Taxonomy" id="1577686"/>
    <lineage>
        <taxon>Bacteria</taxon>
        <taxon>Pseudomonadati</taxon>
        <taxon>Acidobacteriota</taxon>
        <taxon>Terriglobia</taxon>
        <taxon>Terriglobales</taxon>
        <taxon>Acidobacteriaceae</taxon>
        <taxon>Silvibacterium</taxon>
    </lineage>
</organism>
<feature type="transmembrane region" description="Helical" evidence="6">
    <location>
        <begin position="120"/>
        <end position="140"/>
    </location>
</feature>
<dbReference type="GO" id="GO:0006825">
    <property type="term" value="P:copper ion transport"/>
    <property type="evidence" value="ECO:0007669"/>
    <property type="project" value="InterPro"/>
</dbReference>
<feature type="transmembrane region" description="Helical" evidence="6">
    <location>
        <begin position="354"/>
        <end position="373"/>
    </location>
</feature>
<feature type="transmembrane region" description="Helical" evidence="6">
    <location>
        <begin position="13"/>
        <end position="37"/>
    </location>
</feature>
<evidence type="ECO:0000259" key="7">
    <source>
        <dbReference type="Pfam" id="PF05425"/>
    </source>
</evidence>
<keyword evidence="2" id="KW-1003">Cell membrane</keyword>
<dbReference type="Proteomes" id="UP000538666">
    <property type="component" value="Unassembled WGS sequence"/>
</dbReference>
<dbReference type="EMBL" id="JACHEK010000009">
    <property type="protein sequence ID" value="MBB6146382.1"/>
    <property type="molecule type" value="Genomic_DNA"/>
</dbReference>
<dbReference type="Pfam" id="PF05425">
    <property type="entry name" value="CopD"/>
    <property type="match status" value="1"/>
</dbReference>
<feature type="transmembrane region" description="Helical" evidence="6">
    <location>
        <begin position="422"/>
        <end position="441"/>
    </location>
</feature>
<feature type="transmembrane region" description="Helical" evidence="6">
    <location>
        <begin position="484"/>
        <end position="502"/>
    </location>
</feature>
<feature type="transmembrane region" description="Helical" evidence="6">
    <location>
        <begin position="49"/>
        <end position="67"/>
    </location>
</feature>
<dbReference type="GO" id="GO:0005886">
    <property type="term" value="C:plasma membrane"/>
    <property type="evidence" value="ECO:0007669"/>
    <property type="project" value="UniProtKB-SubCell"/>
</dbReference>
<dbReference type="OrthoDB" id="113685at2"/>
<evidence type="ECO:0000313" key="9">
    <source>
        <dbReference type="Proteomes" id="UP000538666"/>
    </source>
</evidence>
<keyword evidence="3 6" id="KW-0812">Transmembrane</keyword>
<proteinExistence type="predicted"/>
<evidence type="ECO:0000313" key="8">
    <source>
        <dbReference type="EMBL" id="MBB6146382.1"/>
    </source>
</evidence>
<feature type="transmembrane region" description="Helical" evidence="6">
    <location>
        <begin position="453"/>
        <end position="472"/>
    </location>
</feature>
<keyword evidence="9" id="KW-1185">Reference proteome</keyword>
<keyword evidence="5 6" id="KW-0472">Membrane</keyword>
<evidence type="ECO:0000256" key="1">
    <source>
        <dbReference type="ARBA" id="ARBA00004651"/>
    </source>
</evidence>
<evidence type="ECO:0000256" key="5">
    <source>
        <dbReference type="ARBA" id="ARBA00023136"/>
    </source>
</evidence>
<dbReference type="RefSeq" id="WP_050058181.1">
    <property type="nucleotide sequence ID" value="NZ_JACHEK010000009.1"/>
</dbReference>
<feature type="transmembrane region" description="Helical" evidence="6">
    <location>
        <begin position="514"/>
        <end position="534"/>
    </location>
</feature>
<feature type="transmembrane region" description="Helical" evidence="6">
    <location>
        <begin position="192"/>
        <end position="211"/>
    </location>
</feature>
<sequence length="539" mass="58961">MIWLTQDFELLSVLLRALTLSLEALTVGGVLFLLLVATPPTAEEHARKAASGFCAWMALALAIAQILSAAESTVTLMTGSALSFHEVVTADFFLADAVIVVASLLLFVLLRFKSHISQPLAPILALAILAGSVALSHAASRLDHRLLLVLFTAGHHLGSAAWIGAMPFLLVTMRRSSDTQRLHALVRRFSNVALVSVAVLVLAGLGMAWFYVGSWSGLYGSSYGMLVLAKVYLLLLILSLGAGNFFLLKKTRTDTKRLLTRLRRFNEVEIGLGFTAILVGASLTAQSPAADMQQMLTAHEVAHRLAWQMPSLTTPSFAQLTQRVPLANQLESTSFTGGSPNDAMDQAWSEYNHHWAGIIVLAAGIFAACASLLQRRWPLNWFRNWPLLFIGLAIFILLRADADAWPLGPRSFWGSFAEAEVLEHRIFTVLITAFALFEWAVATGRLQNRIAAMVFPGLCALGGAFLMTHSHSLGEMKEETLVEMSHALIALLGLTAGWARWLQLRLPERENFRLAAALNQIWPICLALVGLVLMDYRES</sequence>
<keyword evidence="4 6" id="KW-1133">Transmembrane helix</keyword>
<feature type="transmembrane region" description="Helical" evidence="6">
    <location>
        <begin position="87"/>
        <end position="108"/>
    </location>
</feature>
<dbReference type="InterPro" id="IPR008457">
    <property type="entry name" value="Cu-R_CopD_dom"/>
</dbReference>
<evidence type="ECO:0000256" key="6">
    <source>
        <dbReference type="SAM" id="Phobius"/>
    </source>
</evidence>
<comment type="caution">
    <text evidence="8">The sequence shown here is derived from an EMBL/GenBank/DDBJ whole genome shotgun (WGS) entry which is preliminary data.</text>
</comment>
<dbReference type="PANTHER" id="PTHR34820">
    <property type="entry name" value="INNER MEMBRANE PROTEIN YEBZ"/>
    <property type="match status" value="1"/>
</dbReference>
<feature type="transmembrane region" description="Helical" evidence="6">
    <location>
        <begin position="385"/>
        <end position="402"/>
    </location>
</feature>
<comment type="subcellular location">
    <subcellularLocation>
        <location evidence="1">Cell membrane</location>
        <topology evidence="1">Multi-pass membrane protein</topology>
    </subcellularLocation>
</comment>
<name>A0A841JYF6_9BACT</name>
<evidence type="ECO:0000256" key="4">
    <source>
        <dbReference type="ARBA" id="ARBA00022989"/>
    </source>
</evidence>
<dbReference type="InterPro" id="IPR032694">
    <property type="entry name" value="CopC/D"/>
</dbReference>
<evidence type="ECO:0000256" key="2">
    <source>
        <dbReference type="ARBA" id="ARBA00022475"/>
    </source>
</evidence>